<evidence type="ECO:0000313" key="9">
    <source>
        <dbReference type="Proteomes" id="UP001152797"/>
    </source>
</evidence>
<feature type="repeat" description="Filamin" evidence="2">
    <location>
        <begin position="1873"/>
        <end position="1908"/>
    </location>
</feature>
<dbReference type="InterPro" id="IPR050964">
    <property type="entry name" value="Striated_Muscle_Regulatory"/>
</dbReference>
<dbReference type="PANTHER" id="PTHR13817:SF166">
    <property type="entry name" value="NEURONAL IGCAM-RELATED"/>
    <property type="match status" value="1"/>
</dbReference>
<dbReference type="Pfam" id="PF00041">
    <property type="entry name" value="fn3"/>
    <property type="match status" value="3"/>
</dbReference>
<feature type="domain" description="PA14" evidence="5">
    <location>
        <begin position="1006"/>
        <end position="1145"/>
    </location>
</feature>
<dbReference type="InterPro" id="IPR017868">
    <property type="entry name" value="Filamin/ABP280_repeat-like"/>
</dbReference>
<dbReference type="SUPFAM" id="SSF81296">
    <property type="entry name" value="E set domains"/>
    <property type="match status" value="2"/>
</dbReference>
<dbReference type="Proteomes" id="UP001152797">
    <property type="component" value="Unassembled WGS sequence"/>
</dbReference>
<feature type="domain" description="Fibronectin type-III" evidence="4">
    <location>
        <begin position="2314"/>
        <end position="2412"/>
    </location>
</feature>
<evidence type="ECO:0000256" key="1">
    <source>
        <dbReference type="ARBA" id="ARBA00022737"/>
    </source>
</evidence>
<dbReference type="EMBL" id="CAMXCT030006379">
    <property type="protein sequence ID" value="CAL4801813.1"/>
    <property type="molecule type" value="Genomic_DNA"/>
</dbReference>
<dbReference type="OrthoDB" id="442731at2759"/>
<reference evidence="7" key="2">
    <citation type="submission" date="2024-04" db="EMBL/GenBank/DDBJ databases">
        <authorList>
            <person name="Chen Y."/>
            <person name="Shah S."/>
            <person name="Dougan E. K."/>
            <person name="Thang M."/>
            <person name="Chan C."/>
        </authorList>
    </citation>
    <scope>NUCLEOTIDE SEQUENCE [LARGE SCALE GENOMIC DNA]</scope>
</reference>
<name>A0A9P1GHT6_9DINO</name>
<dbReference type="Pfam" id="PF00630">
    <property type="entry name" value="Filamin"/>
    <property type="match status" value="1"/>
</dbReference>
<evidence type="ECO:0000256" key="2">
    <source>
        <dbReference type="PROSITE-ProRule" id="PRU00087"/>
    </source>
</evidence>
<evidence type="ECO:0000313" key="8">
    <source>
        <dbReference type="EMBL" id="CAL4801813.1"/>
    </source>
</evidence>
<proteinExistence type="predicted"/>
<accession>A0A9P1GHT6</accession>
<comment type="caution">
    <text evidence="6">The sequence shown here is derived from an EMBL/GenBank/DDBJ whole genome shotgun (WGS) entry which is preliminary data.</text>
</comment>
<keyword evidence="1" id="KW-0677">Repeat</keyword>
<dbReference type="CDD" id="cd00063">
    <property type="entry name" value="FN3"/>
    <property type="match status" value="6"/>
</dbReference>
<dbReference type="EMBL" id="CAMXCT010006379">
    <property type="protein sequence ID" value="CAI4014501.1"/>
    <property type="molecule type" value="Genomic_DNA"/>
</dbReference>
<feature type="domain" description="Fibronectin type-III" evidence="4">
    <location>
        <begin position="2744"/>
        <end position="2849"/>
    </location>
</feature>
<organism evidence="6">
    <name type="scientific">Cladocopium goreaui</name>
    <dbReference type="NCBI Taxonomy" id="2562237"/>
    <lineage>
        <taxon>Eukaryota</taxon>
        <taxon>Sar</taxon>
        <taxon>Alveolata</taxon>
        <taxon>Dinophyceae</taxon>
        <taxon>Suessiales</taxon>
        <taxon>Symbiodiniaceae</taxon>
        <taxon>Cladocopium</taxon>
    </lineage>
</organism>
<feature type="domain" description="Fibronectin type-III" evidence="4">
    <location>
        <begin position="3080"/>
        <end position="3171"/>
    </location>
</feature>
<evidence type="ECO:0000313" key="7">
    <source>
        <dbReference type="EMBL" id="CAL1167876.1"/>
    </source>
</evidence>
<dbReference type="EMBL" id="CAMXCT020006379">
    <property type="protein sequence ID" value="CAL1167876.1"/>
    <property type="molecule type" value="Genomic_DNA"/>
</dbReference>
<evidence type="ECO:0000256" key="3">
    <source>
        <dbReference type="SAM" id="MobiDB-lite"/>
    </source>
</evidence>
<protein>
    <submittedName>
        <fullName evidence="8">Alpha-amylase</fullName>
    </submittedName>
</protein>
<reference evidence="6" key="1">
    <citation type="submission" date="2022-10" db="EMBL/GenBank/DDBJ databases">
        <authorList>
            <person name="Chen Y."/>
            <person name="Dougan E. K."/>
            <person name="Chan C."/>
            <person name="Rhodes N."/>
            <person name="Thang M."/>
        </authorList>
    </citation>
    <scope>NUCLEOTIDE SEQUENCE</scope>
</reference>
<dbReference type="InterPro" id="IPR036116">
    <property type="entry name" value="FN3_sf"/>
</dbReference>
<dbReference type="InterPro" id="IPR011658">
    <property type="entry name" value="PA14_dom"/>
</dbReference>
<feature type="compositionally biased region" description="Acidic residues" evidence="3">
    <location>
        <begin position="623"/>
        <end position="637"/>
    </location>
</feature>
<dbReference type="SUPFAM" id="SSF56988">
    <property type="entry name" value="Anthrax protective antigen"/>
    <property type="match status" value="1"/>
</dbReference>
<dbReference type="PROSITE" id="PS50194">
    <property type="entry name" value="FILAMIN_REPEAT"/>
    <property type="match status" value="1"/>
</dbReference>
<dbReference type="SUPFAM" id="SSF49265">
    <property type="entry name" value="Fibronectin type III"/>
    <property type="match status" value="7"/>
</dbReference>
<evidence type="ECO:0000259" key="4">
    <source>
        <dbReference type="PROSITE" id="PS50853"/>
    </source>
</evidence>
<dbReference type="InterPro" id="IPR003961">
    <property type="entry name" value="FN3_dom"/>
</dbReference>
<dbReference type="Gene3D" id="3.90.182.10">
    <property type="entry name" value="Toxin - Anthrax Protective Antigen,domain 1"/>
    <property type="match status" value="1"/>
</dbReference>
<keyword evidence="9" id="KW-1185">Reference proteome</keyword>
<evidence type="ECO:0000259" key="5">
    <source>
        <dbReference type="PROSITE" id="PS51820"/>
    </source>
</evidence>
<dbReference type="InterPro" id="IPR014756">
    <property type="entry name" value="Ig_E-set"/>
</dbReference>
<dbReference type="SMART" id="SM00758">
    <property type="entry name" value="PA14"/>
    <property type="match status" value="1"/>
</dbReference>
<dbReference type="Gene3D" id="2.60.40.10">
    <property type="entry name" value="Immunoglobulins"/>
    <property type="match status" value="11"/>
</dbReference>
<dbReference type="SMART" id="SM00060">
    <property type="entry name" value="FN3"/>
    <property type="match status" value="8"/>
</dbReference>
<dbReference type="InterPro" id="IPR037524">
    <property type="entry name" value="PA14/GLEYA"/>
</dbReference>
<dbReference type="Pfam" id="PF07691">
    <property type="entry name" value="PA14"/>
    <property type="match status" value="1"/>
</dbReference>
<dbReference type="PROSITE" id="PS51820">
    <property type="entry name" value="PA14"/>
    <property type="match status" value="1"/>
</dbReference>
<dbReference type="InterPro" id="IPR013783">
    <property type="entry name" value="Ig-like_fold"/>
</dbReference>
<feature type="domain" description="Fibronectin type-III" evidence="4">
    <location>
        <begin position="788"/>
        <end position="883"/>
    </location>
</feature>
<evidence type="ECO:0000313" key="6">
    <source>
        <dbReference type="EMBL" id="CAI4014501.1"/>
    </source>
</evidence>
<sequence>MAQLALDDPLALKKLLGDCAVPAPVVANLDHLGYRSVALLGFAVPTDGHFDDLIEKLMPRDLGETIDLLSPGAASLRRALRQCFEACQSKGGGMPSEPTMANPTKPKLSLAEYKELKTKFTEHFPGELLTPESTPSYMFLASLKDQIDAGIWTWTPWRHRISEHAEMLFQENRKPRSDHQLLQRMLNQQDLLDFPEASVPSGGPVEPVLLRFQTLLANALAMLQLVHLIVVKKFHYKFNELALGVPVDSSLRAPNLQEVLAADKSVWIAVTSAMRDNSWSLSDTMSEIAYCRQDMQTALQPRPRALHAPVTPKKADPKAPPKKTGTPPPVKKDDRLKDWNDSWDVEIPVPVSLEPPPGDFSVQALANVFAPFLSKRAAVLTLDQWPSCLPPEFPAQIQHQRVEDGGGLISTAVWHTPHVTLGFISVGIIAVLPDTHEALQAWKDACGTTKLMRLVAVENCQAELEGTADSSNFFNKKQHVLALLSVLGLGQLKGCDEFEPTAPPAAVVVFTVLFGFLFMMFCMTLQNVPQHEALQEEPEPEVATYDSVGEPVLNEEVDEEATDGTTALTSSIPDDAEHQLAFAIPRSSSDMPTPEGFLNWLIIRCHRRLENPNLEIRKRNESYGEESEEERESDAEMEFEREPEGEGNTSACCISCHILKNLLKVDAFGTPVPSSVAIPAIPQAFPPARLTSTAGYLELELVLATIDLEAECEVFRNDADDLEPSISCFRGSCVSIVRLPGLQVDAQYAFTMHIVQRIRDPVTGLWFEFHGQRSRPITFVTAGLPDWQLAIPETTSLGSIVMRLSWEEPMTGGSAILGYQVEMETDVNPGWTTIYDGSLDPNVKHLVLENLTYGTTYFYNVYAINAIGRSKPISTAYTVAEPLEKTFFYPLATDPSIPKDPIPDAIVADIPTELVIRAKNPVTERLEEGSTHRNYLAAIYDACELNVMRSLCLPVPEHHPDYQDHRQRVKRTPDCCHVTTPNGDGTYSLYYTGDKTGIYSLMVYTIFPNGLWGQYWDNNWFYGLPVLSRVDSEIHFQWGQQEVTALAGDHITARWVGFLRGPTTNEYTIYVKADDSVKVWIQGELVVDYWDSEEPCCPEHWTRQKLVKDQFYSIRVDWKEVQGNAQLRLMWGITGKRKQIIPSQYLWRGAPLENTPYRIVVVPGEPSALMSGLIEPLERVRSSVKQIVYFQALDIRGNTVNNTNVTFEAFFYPVGAANDTLPLIFRSTPVMLKRRSPDEWLHDHLHIMEFVLMQPGNYTLELYLQGIGQLANSPLEILAAQDDVQPQMCTVSGPGALGFTAGVETNFTLQLRDAFQNPVPHIDGIEISVDIAFREEINPNGTLNDRLFRNLTGGHYTTANSITKGPHGTYLITYTGLRAGFNSLTVKVNGLLIAGEEEQLIYNPPVQGQNRPLEIIGSYNELADGQMSLFSPARLPAECTTGVNCSVVFHVRDTYGNRMLDDFHSQLWYHTVSDSCDPRDPYDPLCVAVDEGVCYHLFGEMHACDLVPSITGNFLLRLLVNGQDTSFGTWSESAFIYTLEAPYTQGPTSLLVNTGDINTSTSTMEGPGLDLAGNVVGVPVPVTVQMKDQYGNDRIFTGNDFQQRRNGIVAYLGDTQLATQVHDNGTITVTVQTLLAGYHCLRVLMGVGCLQANPVDLCDDISGSPSQLLWWKAAEVSENGMTCETPYIFEAGTQYHFTCTGRDVFGNLNPDHELQLTAYFDYIQDPDGSEPLDGWFRGNLSDNYNQTFAGSYFASDSLYHFEPTVFRAGFYTIEIYLLRPGGATPVLVLPTKVQAEGRPAGEQTFILCVPSTPAPMSSVVVPFVTASATIANEVQIQTRDRFGNAIEASYGDIFTGLLYGEQQVSISFVPLFQGRYRGVLVPFTAGETVIDFRVQGESIVGSPFDFLVTPGPLVITRSLVEGFPSELTAGKLSCWNITLRDGNANHRMDALFPGSDTQLESVTCSDPGSYCNHTDLNGTYTCCINKTRVQDGDTNFILDEFLFSCRVRGDDIEPPVNVKLNPHALSPLWPDSSNKTGYGMMGPYDFPIYLEEQTGWQDWPTTYFRRVQNQLAEQPNSRNNVLRLWYADGFLNVFRGDDAALLLCEVKGPHTLKQRTLGRPTRSLYRLPYVLNQELGVFEVSLEFAQAGLHAVFCSVAVRGGVNVQSFSESSFGGSEQRSVQQEVNVSDATSLNAAPSARWDAIVLPPTTANYSFILRCRGKEATLIFENQLRATVHALGELNEDLEAAIGPLSLKASEPYVIQIAWTSRPSESPLIQLFWENDAAARSLLPSTYLYHSKTLLLGYPKTINVLDVPGAVQSFERVEPYEDGKVRLRWTPPLHPNGRSITSYRLKHDNGLGGAFDYDVEVEVAFLTFSPIIPASFTDVTIPVANTFGESGPPLDATKTYRFELRASNDDRADRDLQLDGGGISDQPVVIAVYPTAQVSAPLLPVLQQAEEHGSEGFVRIRIYPSGPSNVGLTVQYRVLQVAWSFALNESERSPPLELVCCYMTPPEAPPRLRRKPGVLGLEATQMDERITVVWDTPVTIGDRAITHYQVSMVPVLVLQSGEILRSTQVLKDTVSAAVQEMQFDGLVPGEIYNLSVAAVSAAGVGPFTQELELRACNYSTAPRDLYVADQSVSAILLAWSEPFVVGAAGLRDYLIYVNVSTTSMTPAPYLIGSTAPGETSFNVTGWSYVATDSRLRKISLIPGHSYDFFVEARSAAGIGPASATPLLRAFAASKASAPQNFAIDLQSLSTGLAILSWTAPASDGSSSITGYRVQRRKVWPGTFLTQCSVLINNLGDTGGVCVISNFSDFGAADHDIVHEQPGRVRIYTGRTAVSNVQRDQQSSISCSTEIFGDPLFPTAAYDPGLNFEPLRECYVMMESCTELIGGWYDVNGNLVDCTWYSDDPARCSAVNASSANSSACCACGGGQKQRELAFCAKEGGTCELNASTPAFAGTKADYSDGITPVYFGKLESILWNISDSSGAVSCSRAFGGEITGVSVFDYTTQQYCYLVETIGASWMELSAETYTSTATSYTDVRGVISHRYLYRAYAENGADGGETSMTQEISAVIGDLPAAPVTTVLGSDQMSVRISWEEPPGRGLPTQGYRVYVDGELAYDGATDPVTREFTLLNCTRGELADLAVAAVNDAGETLVPTLITRHCARRPYRPEAPTIVSVDCREEATPERGLIENHIRIAYNEPADNGGRPLTGWRIQRAAGQSLSFRGVGPLFPIPENEVYFDDYNDLDGAGRIGLTYGEIYKYRVVAVNDIDEWDDESASDYTIVRCANEALPTPWWLLLNETSTSTSTNLVNFTATSSVVSGFIWSTEMKTTSTTTAAAINGSDAFYKLLGLDPSDVYLGEDVEEEINVSQSIALFYDAFDLPTPPILRIAWTGCNATARGRSPCATSFPDRMDITGCVGIEFEPNESSLECPMEAYEIYRNSEPLVTLSSEQNGFVDGFTDTTLSASNLLFPGAVFGCYATLPNTNLHDKQFYKIRSKNCKGWGPFSSEVPAAVISPPAAVCGLWTFDSAWQYTCISPGLSMTPLTSTSVRFDWTLLQEAPFQDVGSNFSRVQEQIGQVGGGVYLTLAEQLIGSYDPRMLLGYELFLDDGLGGPFGLVFDGKSRRWTKTATITRLTTGRDYRAFVRAVSVAGNGDASNVLYFKMATPLPPPEIISVTTASLKSALLTWDIGQATVDELAITHYVIELATEPFDAWFAVPNSPADNTQYSLLVTQLEPDFKYAIRVTSASVNGVGDPSEPYYFWAGVLPTEGARLVQRVQSDEGIITISWQFPSGDMLGTGTRMEAVTSDWGVKGYMWDPKEQPSLVYDGFGNPTQVPVPRVSSVSLHKSLVTMIGEGPMSTPLAVTNARLPGVPRNVIVTNTTTSSISLAWEEPEDTGCVPIYQYRILRYFGDQGFKIVGYAAAASGVLQIPAAREYIDDGRCFIEPPTIDDGSCDCPPSCFTTGNLYRFQVQACVPWQGCSQDVLYADAPSQG</sequence>
<feature type="domain" description="Fibronectin type-III" evidence="4">
    <location>
        <begin position="2522"/>
        <end position="2625"/>
    </location>
</feature>
<dbReference type="PANTHER" id="PTHR13817">
    <property type="entry name" value="TITIN"/>
    <property type="match status" value="1"/>
</dbReference>
<dbReference type="PROSITE" id="PS50853">
    <property type="entry name" value="FN3"/>
    <property type="match status" value="6"/>
</dbReference>
<feature type="region of interest" description="Disordered" evidence="3">
    <location>
        <begin position="620"/>
        <end position="644"/>
    </location>
</feature>
<feature type="region of interest" description="Disordered" evidence="3">
    <location>
        <begin position="301"/>
        <end position="337"/>
    </location>
</feature>
<feature type="domain" description="Fibronectin type-III" evidence="4">
    <location>
        <begin position="3676"/>
        <end position="3775"/>
    </location>
</feature>
<gene>
    <name evidence="6" type="ORF">C1SCF055_LOCUS39403</name>
</gene>